<comment type="caution">
    <text evidence="1">The sequence shown here is derived from an EMBL/GenBank/DDBJ whole genome shotgun (WGS) entry which is preliminary data.</text>
</comment>
<gene>
    <name evidence="1" type="ORF">BCT74_00010</name>
</gene>
<name>A0A2N7IN51_9VIBR</name>
<accession>A0A2N7IN51</accession>
<evidence type="ECO:0000313" key="1">
    <source>
        <dbReference type="EMBL" id="PML59823.1"/>
    </source>
</evidence>
<sequence>MNIEVSNDIIGAAAFFAILVYPEQTERSFEKRNQLIDSIMYLGARQDGYKPVDMTGYKGFACQDFSKVALRRFEVRLETANKILVDKVFQAVSWIQIHSLSGTEMCVLWDRWKDYGVDVRERARKEVFSPFKPVLHLAFSFATVGIDLLDKNSISLDIISACRAYSHWLKDVVEDSGAKLTLFEVNPSMQGRRLFDHRLRVVSEKSLMLNLSSVEIPPTRK</sequence>
<protein>
    <submittedName>
        <fullName evidence="1">Uncharacterized protein</fullName>
    </submittedName>
</protein>
<evidence type="ECO:0000313" key="2">
    <source>
        <dbReference type="Proteomes" id="UP000235746"/>
    </source>
</evidence>
<proteinExistence type="predicted"/>
<reference evidence="2" key="1">
    <citation type="submission" date="2016-07" db="EMBL/GenBank/DDBJ databases">
        <title>Nontailed viruses are major unrecognized killers of bacteria in the ocean.</title>
        <authorList>
            <person name="Kauffman K."/>
            <person name="Hussain F."/>
            <person name="Yang J."/>
            <person name="Arevalo P."/>
            <person name="Brown J."/>
            <person name="Cutler M."/>
            <person name="Kelly L."/>
            <person name="Polz M.F."/>
        </authorList>
    </citation>
    <scope>NUCLEOTIDE SEQUENCE [LARGE SCALE GENOMIC DNA]</scope>
    <source>
        <strain evidence="2">10N.261.51.B8</strain>
    </source>
</reference>
<organism evidence="1 2">
    <name type="scientific">Vibrio lentus</name>
    <dbReference type="NCBI Taxonomy" id="136468"/>
    <lineage>
        <taxon>Bacteria</taxon>
        <taxon>Pseudomonadati</taxon>
        <taxon>Pseudomonadota</taxon>
        <taxon>Gammaproteobacteria</taxon>
        <taxon>Vibrionales</taxon>
        <taxon>Vibrionaceae</taxon>
        <taxon>Vibrio</taxon>
    </lineage>
</organism>
<dbReference type="Proteomes" id="UP000235746">
    <property type="component" value="Unassembled WGS sequence"/>
</dbReference>
<dbReference type="EMBL" id="MCYL01000001">
    <property type="protein sequence ID" value="PML59823.1"/>
    <property type="molecule type" value="Genomic_DNA"/>
</dbReference>
<dbReference type="AlphaFoldDB" id="A0A2N7IN51"/>
<dbReference type="RefSeq" id="WP_102559106.1">
    <property type="nucleotide sequence ID" value="NZ_MCYL01000001.1"/>
</dbReference>